<evidence type="ECO:0000313" key="5">
    <source>
        <dbReference type="EMBL" id="KAL2055832.1"/>
    </source>
</evidence>
<dbReference type="PANTHER" id="PTHR45626">
    <property type="entry name" value="TRANSCRIPTION TERMINATION FACTOR 2-RELATED"/>
    <property type="match status" value="1"/>
</dbReference>
<proteinExistence type="predicted"/>
<keyword evidence="6" id="KW-1185">Reference proteome</keyword>
<evidence type="ECO:0000256" key="1">
    <source>
        <dbReference type="ARBA" id="ARBA00022741"/>
    </source>
</evidence>
<dbReference type="SMART" id="SM00490">
    <property type="entry name" value="HELICc"/>
    <property type="match status" value="1"/>
</dbReference>
<name>A0ABR4BEJ0_9LECA</name>
<evidence type="ECO:0000313" key="6">
    <source>
        <dbReference type="Proteomes" id="UP001590951"/>
    </source>
</evidence>
<dbReference type="SUPFAM" id="SSF52540">
    <property type="entry name" value="P-loop containing nucleoside triphosphate hydrolases"/>
    <property type="match status" value="1"/>
</dbReference>
<feature type="domain" description="Helicase C-terminal" evidence="4">
    <location>
        <begin position="3"/>
        <end position="163"/>
    </location>
</feature>
<dbReference type="Proteomes" id="UP001590951">
    <property type="component" value="Unassembled WGS sequence"/>
</dbReference>
<dbReference type="Pfam" id="PF00271">
    <property type="entry name" value="Helicase_C"/>
    <property type="match status" value="1"/>
</dbReference>
<dbReference type="InterPro" id="IPR050628">
    <property type="entry name" value="SNF2_RAD54_helicase_TF"/>
</dbReference>
<dbReference type="PROSITE" id="PS51194">
    <property type="entry name" value="HELICASE_CTER"/>
    <property type="match status" value="1"/>
</dbReference>
<dbReference type="InterPro" id="IPR027417">
    <property type="entry name" value="P-loop_NTPase"/>
</dbReference>
<comment type="caution">
    <text evidence="5">The sequence shown here is derived from an EMBL/GenBank/DDBJ whole genome shotgun (WGS) entry which is preliminary data.</text>
</comment>
<dbReference type="CDD" id="cd18793">
    <property type="entry name" value="SF2_C_SNF"/>
    <property type="match status" value="1"/>
</dbReference>
<evidence type="ECO:0000259" key="4">
    <source>
        <dbReference type="PROSITE" id="PS51194"/>
    </source>
</evidence>
<dbReference type="InterPro" id="IPR001650">
    <property type="entry name" value="Helicase_C-like"/>
</dbReference>
<sequence length="167" mass="19439">MRALQKDLLALPENDKSIIFSFWTTTLDLVETGLNELQFPYTRFDGTLAAKLRQQSVESFIEDPRIRVILISLRCGANGLNLTAANHVFLMEPQWNPMLEDQALDRVYRIGQKKDVTTVRYIVQNTLEESIRHQQSKKRNLAEEAFTLARRYNDWVELVRDMLSRAP</sequence>
<dbReference type="InterPro" id="IPR049730">
    <property type="entry name" value="SNF2/RAD54-like_C"/>
</dbReference>
<keyword evidence="3" id="KW-0067">ATP-binding</keyword>
<evidence type="ECO:0000256" key="3">
    <source>
        <dbReference type="ARBA" id="ARBA00022840"/>
    </source>
</evidence>
<keyword evidence="2" id="KW-0378">Hydrolase</keyword>
<gene>
    <name evidence="5" type="ORF">ABVK25_004076</name>
</gene>
<keyword evidence="1" id="KW-0547">Nucleotide-binding</keyword>
<protein>
    <recommendedName>
        <fullName evidence="4">Helicase C-terminal domain-containing protein</fullName>
    </recommendedName>
</protein>
<dbReference type="Gene3D" id="3.40.50.300">
    <property type="entry name" value="P-loop containing nucleotide triphosphate hydrolases"/>
    <property type="match status" value="1"/>
</dbReference>
<evidence type="ECO:0000256" key="2">
    <source>
        <dbReference type="ARBA" id="ARBA00022801"/>
    </source>
</evidence>
<organism evidence="5 6">
    <name type="scientific">Lepraria finkii</name>
    <dbReference type="NCBI Taxonomy" id="1340010"/>
    <lineage>
        <taxon>Eukaryota</taxon>
        <taxon>Fungi</taxon>
        <taxon>Dikarya</taxon>
        <taxon>Ascomycota</taxon>
        <taxon>Pezizomycotina</taxon>
        <taxon>Lecanoromycetes</taxon>
        <taxon>OSLEUM clade</taxon>
        <taxon>Lecanoromycetidae</taxon>
        <taxon>Lecanorales</taxon>
        <taxon>Lecanorineae</taxon>
        <taxon>Stereocaulaceae</taxon>
        <taxon>Lepraria</taxon>
    </lineage>
</organism>
<reference evidence="5 6" key="1">
    <citation type="submission" date="2024-09" db="EMBL/GenBank/DDBJ databases">
        <title>Rethinking Asexuality: The Enigmatic Case of Functional Sexual Genes in Lepraria (Stereocaulaceae).</title>
        <authorList>
            <person name="Doellman M."/>
            <person name="Sun Y."/>
            <person name="Barcenas-Pena A."/>
            <person name="Lumbsch H.T."/>
            <person name="Grewe F."/>
        </authorList>
    </citation>
    <scope>NUCLEOTIDE SEQUENCE [LARGE SCALE GENOMIC DNA]</scope>
    <source>
        <strain evidence="5 6">Grewe 0041</strain>
    </source>
</reference>
<accession>A0ABR4BEJ0</accession>
<dbReference type="EMBL" id="JBHFEH010000010">
    <property type="protein sequence ID" value="KAL2055832.1"/>
    <property type="molecule type" value="Genomic_DNA"/>
</dbReference>